<feature type="signal peptide" evidence="9">
    <location>
        <begin position="1"/>
        <end position="20"/>
    </location>
</feature>
<evidence type="ECO:0000313" key="11">
    <source>
        <dbReference type="EMBL" id="KAG6443071.1"/>
    </source>
</evidence>
<dbReference type="PROSITE" id="PS50240">
    <property type="entry name" value="TRYPSIN_DOM"/>
    <property type="match status" value="1"/>
</dbReference>
<sequence length="308" mass="33886">MAFWGIVVSFATFAAISVIANRAVFPEDVRSGSRIVSGWEADVGQFPYQLSLRMVDGSGSVSACGGTIIHTNWGLTAAHCTARRVTIVIRAGTVNTTRPAVIFETTNYINHPLYFEPLAGIVQPNDIGLLNFERKLQYNELIQPIRLQPSIQMNRNYDGVTLIASGWGHTWTGGSSPEHMNWVYLLGVTNEYCRTAYDYSGFIQDSTICAAYYNVTSQSTCQGDSGGALVTVDDDGVLTQVGVTSFVSITGCHTPIPAGFVRPGHYHDWFTQITGINFDREWNVEPQPEPEPEPEPESEPEPETDQEP</sequence>
<evidence type="ECO:0000256" key="2">
    <source>
        <dbReference type="ARBA" id="ARBA00022656"/>
    </source>
</evidence>
<evidence type="ECO:0000256" key="9">
    <source>
        <dbReference type="SAM" id="SignalP"/>
    </source>
</evidence>
<dbReference type="InterPro" id="IPR033116">
    <property type="entry name" value="TRYPSIN_SER"/>
</dbReference>
<dbReference type="PRINTS" id="PR00722">
    <property type="entry name" value="CHYMOTRYPSIN"/>
</dbReference>
<dbReference type="CDD" id="cd00190">
    <property type="entry name" value="Tryp_SPc"/>
    <property type="match status" value="1"/>
</dbReference>
<evidence type="ECO:0000256" key="4">
    <source>
        <dbReference type="ARBA" id="ARBA00023240"/>
    </source>
</evidence>
<keyword evidence="12" id="KW-1185">Reference proteome</keyword>
<comment type="function">
    <text evidence="5">Fibrinolytic activity; shows preferential cleavage of Arg-Gly bonds in all three fibrinogen chains. Contact with the caterpillars causes severe bleeding, due the anticoagulant effect of the protein.</text>
</comment>
<reference evidence="11" key="2">
    <citation type="submission" date="2020-12" db="EMBL/GenBank/DDBJ databases">
        <authorList>
            <person name="Kanost M."/>
        </authorList>
    </citation>
    <scope>NUCLEOTIDE SEQUENCE</scope>
</reference>
<feature type="region of interest" description="Disordered" evidence="8">
    <location>
        <begin position="281"/>
        <end position="308"/>
    </location>
</feature>
<dbReference type="PANTHER" id="PTHR24252">
    <property type="entry name" value="ACROSIN-RELATED"/>
    <property type="match status" value="1"/>
</dbReference>
<dbReference type="SMART" id="SM00020">
    <property type="entry name" value="Tryp_SPc"/>
    <property type="match status" value="1"/>
</dbReference>
<dbReference type="PROSITE" id="PS00134">
    <property type="entry name" value="TRYPSIN_HIS"/>
    <property type="match status" value="1"/>
</dbReference>
<dbReference type="EMBL" id="JH668299">
    <property type="protein sequence ID" value="KAG6443070.1"/>
    <property type="molecule type" value="Genomic_DNA"/>
</dbReference>
<dbReference type="InterPro" id="IPR001314">
    <property type="entry name" value="Peptidase_S1A"/>
</dbReference>
<dbReference type="GO" id="GO:0006508">
    <property type="term" value="P:proteolysis"/>
    <property type="evidence" value="ECO:0007669"/>
    <property type="project" value="UniProtKB-KW"/>
</dbReference>
<keyword evidence="9" id="KW-0732">Signal</keyword>
<dbReference type="InterPro" id="IPR043504">
    <property type="entry name" value="Peptidase_S1_PA_chymotrypsin"/>
</dbReference>
<dbReference type="FunFam" id="2.40.10.10:FF:000068">
    <property type="entry name" value="transmembrane protease serine 2"/>
    <property type="match status" value="1"/>
</dbReference>
<gene>
    <name evidence="11" type="ORF">O3G_MSEX002695</name>
</gene>
<keyword evidence="7" id="KW-0378">Hydrolase</keyword>
<dbReference type="AlphaFoldDB" id="A0A921YP74"/>
<evidence type="ECO:0000256" key="6">
    <source>
        <dbReference type="ARBA" id="ARBA00084094"/>
    </source>
</evidence>
<reference evidence="11" key="1">
    <citation type="journal article" date="2016" name="Insect Biochem. Mol. Biol.">
        <title>Multifaceted biological insights from a draft genome sequence of the tobacco hornworm moth, Manduca sexta.</title>
        <authorList>
            <person name="Kanost M.R."/>
            <person name="Arrese E.L."/>
            <person name="Cao X."/>
            <person name="Chen Y.R."/>
            <person name="Chellapilla S."/>
            <person name="Goldsmith M.R."/>
            <person name="Grosse-Wilde E."/>
            <person name="Heckel D.G."/>
            <person name="Herndon N."/>
            <person name="Jiang H."/>
            <person name="Papanicolaou A."/>
            <person name="Qu J."/>
            <person name="Soulages J.L."/>
            <person name="Vogel H."/>
            <person name="Walters J."/>
            <person name="Waterhouse R.M."/>
            <person name="Ahn S.J."/>
            <person name="Almeida F.C."/>
            <person name="An C."/>
            <person name="Aqrawi P."/>
            <person name="Bretschneider A."/>
            <person name="Bryant W.B."/>
            <person name="Bucks S."/>
            <person name="Chao H."/>
            <person name="Chevignon G."/>
            <person name="Christen J.M."/>
            <person name="Clarke D.F."/>
            <person name="Dittmer N.T."/>
            <person name="Ferguson L.C.F."/>
            <person name="Garavelou S."/>
            <person name="Gordon K.H.J."/>
            <person name="Gunaratna R.T."/>
            <person name="Han Y."/>
            <person name="Hauser F."/>
            <person name="He Y."/>
            <person name="Heidel-Fischer H."/>
            <person name="Hirsh A."/>
            <person name="Hu Y."/>
            <person name="Jiang H."/>
            <person name="Kalra D."/>
            <person name="Klinner C."/>
            <person name="Konig C."/>
            <person name="Kovar C."/>
            <person name="Kroll A.R."/>
            <person name="Kuwar S.S."/>
            <person name="Lee S.L."/>
            <person name="Lehman R."/>
            <person name="Li K."/>
            <person name="Li Z."/>
            <person name="Liang H."/>
            <person name="Lovelace S."/>
            <person name="Lu Z."/>
            <person name="Mansfield J.H."/>
            <person name="McCulloch K.J."/>
            <person name="Mathew T."/>
            <person name="Morton B."/>
            <person name="Muzny D.M."/>
            <person name="Neunemann D."/>
            <person name="Ongeri F."/>
            <person name="Pauchet Y."/>
            <person name="Pu L.L."/>
            <person name="Pyrousis I."/>
            <person name="Rao X.J."/>
            <person name="Redding A."/>
            <person name="Roesel C."/>
            <person name="Sanchez-Gracia A."/>
            <person name="Schaack S."/>
            <person name="Shukla A."/>
            <person name="Tetreau G."/>
            <person name="Wang Y."/>
            <person name="Xiong G.H."/>
            <person name="Traut W."/>
            <person name="Walsh T.K."/>
            <person name="Worley K.C."/>
            <person name="Wu D."/>
            <person name="Wu W."/>
            <person name="Wu Y.Q."/>
            <person name="Zhang X."/>
            <person name="Zou Z."/>
            <person name="Zucker H."/>
            <person name="Briscoe A.D."/>
            <person name="Burmester T."/>
            <person name="Clem R.J."/>
            <person name="Feyereisen R."/>
            <person name="Grimmelikhuijzen C.J.P."/>
            <person name="Hamodrakas S.J."/>
            <person name="Hansson B.S."/>
            <person name="Huguet E."/>
            <person name="Jermiin L.S."/>
            <person name="Lan Q."/>
            <person name="Lehman H.K."/>
            <person name="Lorenzen M."/>
            <person name="Merzendorfer H."/>
            <person name="Michalopoulos I."/>
            <person name="Morton D.B."/>
            <person name="Muthukrishnan S."/>
            <person name="Oakeshott J.G."/>
            <person name="Palmer W."/>
            <person name="Park Y."/>
            <person name="Passarelli A.L."/>
            <person name="Rozas J."/>
            <person name="Schwartz L.M."/>
            <person name="Smith W."/>
            <person name="Southgate A."/>
            <person name="Vilcinskas A."/>
            <person name="Vogt R."/>
            <person name="Wang P."/>
            <person name="Werren J."/>
            <person name="Yu X.Q."/>
            <person name="Zhou J.J."/>
            <person name="Brown S.J."/>
            <person name="Scherer S.E."/>
            <person name="Richards S."/>
            <person name="Blissard G.W."/>
        </authorList>
    </citation>
    <scope>NUCLEOTIDE SEQUENCE</scope>
</reference>
<feature type="compositionally biased region" description="Acidic residues" evidence="8">
    <location>
        <begin position="288"/>
        <end position="308"/>
    </location>
</feature>
<dbReference type="GO" id="GO:0090729">
    <property type="term" value="F:toxin activity"/>
    <property type="evidence" value="ECO:0007669"/>
    <property type="project" value="UniProtKB-KW"/>
</dbReference>
<dbReference type="GO" id="GO:0005576">
    <property type="term" value="C:extracellular region"/>
    <property type="evidence" value="ECO:0007669"/>
    <property type="project" value="UniProtKB-SubCell"/>
</dbReference>
<evidence type="ECO:0000259" key="10">
    <source>
        <dbReference type="PROSITE" id="PS50240"/>
    </source>
</evidence>
<keyword evidence="7" id="KW-0645">Protease</keyword>
<comment type="caution">
    <text evidence="11">The sequence shown here is derived from an EMBL/GenBank/DDBJ whole genome shotgun (WGS) entry which is preliminary data.</text>
</comment>
<keyword evidence="3" id="KW-1015">Disulfide bond</keyword>
<proteinExistence type="predicted"/>
<dbReference type="EMBL" id="JH668299">
    <property type="protein sequence ID" value="KAG6443071.1"/>
    <property type="molecule type" value="Genomic_DNA"/>
</dbReference>
<accession>A0A921YP74</accession>
<dbReference type="InterPro" id="IPR018114">
    <property type="entry name" value="TRYPSIN_HIS"/>
</dbReference>
<keyword evidence="2" id="KW-0800">Toxin</keyword>
<evidence type="ECO:0000256" key="8">
    <source>
        <dbReference type="SAM" id="MobiDB-lite"/>
    </source>
</evidence>
<dbReference type="Gene3D" id="2.40.10.10">
    <property type="entry name" value="Trypsin-like serine proteases"/>
    <property type="match status" value="1"/>
</dbReference>
<dbReference type="Pfam" id="PF00089">
    <property type="entry name" value="Trypsin"/>
    <property type="match status" value="1"/>
</dbReference>
<organism evidence="11 12">
    <name type="scientific">Manduca sexta</name>
    <name type="common">Tobacco hawkmoth</name>
    <name type="synonym">Tobacco hornworm</name>
    <dbReference type="NCBI Taxonomy" id="7130"/>
    <lineage>
        <taxon>Eukaryota</taxon>
        <taxon>Metazoa</taxon>
        <taxon>Ecdysozoa</taxon>
        <taxon>Arthropoda</taxon>
        <taxon>Hexapoda</taxon>
        <taxon>Insecta</taxon>
        <taxon>Pterygota</taxon>
        <taxon>Neoptera</taxon>
        <taxon>Endopterygota</taxon>
        <taxon>Lepidoptera</taxon>
        <taxon>Glossata</taxon>
        <taxon>Ditrysia</taxon>
        <taxon>Bombycoidea</taxon>
        <taxon>Sphingidae</taxon>
        <taxon>Sphinginae</taxon>
        <taxon>Sphingini</taxon>
        <taxon>Manduca</taxon>
    </lineage>
</organism>
<feature type="chain" id="PRO_5038324403" description="Peptidase S1 domain-containing protein" evidence="9">
    <location>
        <begin position="21"/>
        <end position="308"/>
    </location>
</feature>
<evidence type="ECO:0000313" key="12">
    <source>
        <dbReference type="Proteomes" id="UP000791440"/>
    </source>
</evidence>
<name>A0A921YP74_MANSE</name>
<dbReference type="InterPro" id="IPR001254">
    <property type="entry name" value="Trypsin_dom"/>
</dbReference>
<dbReference type="SUPFAM" id="SSF50494">
    <property type="entry name" value="Trypsin-like serine proteases"/>
    <property type="match status" value="1"/>
</dbReference>
<protein>
    <recommendedName>
        <fullName evidence="10">Peptidase S1 domain-containing protein</fullName>
    </recommendedName>
</protein>
<keyword evidence="4" id="KW-1199">Hemostasis impairing toxin</keyword>
<keyword evidence="6" id="KW-1205">Fibrinolytic toxin</keyword>
<dbReference type="InterPro" id="IPR009003">
    <property type="entry name" value="Peptidase_S1_PA"/>
</dbReference>
<dbReference type="PROSITE" id="PS00135">
    <property type="entry name" value="TRYPSIN_SER"/>
    <property type="match status" value="1"/>
</dbReference>
<evidence type="ECO:0000256" key="7">
    <source>
        <dbReference type="RuleBase" id="RU363034"/>
    </source>
</evidence>
<keyword evidence="7" id="KW-0720">Serine protease</keyword>
<dbReference type="GO" id="GO:0004252">
    <property type="term" value="F:serine-type endopeptidase activity"/>
    <property type="evidence" value="ECO:0007669"/>
    <property type="project" value="InterPro"/>
</dbReference>
<dbReference type="PANTHER" id="PTHR24252:SF7">
    <property type="entry name" value="HYALIN"/>
    <property type="match status" value="1"/>
</dbReference>
<feature type="domain" description="Peptidase S1" evidence="10">
    <location>
        <begin position="35"/>
        <end position="275"/>
    </location>
</feature>
<evidence type="ECO:0000256" key="5">
    <source>
        <dbReference type="ARBA" id="ARBA00055534"/>
    </source>
</evidence>
<comment type="subcellular location">
    <subcellularLocation>
        <location evidence="1">Secreted</location>
        <location evidence="1">Extracellular space</location>
    </subcellularLocation>
</comment>
<evidence type="ECO:0000256" key="1">
    <source>
        <dbReference type="ARBA" id="ARBA00004239"/>
    </source>
</evidence>
<dbReference type="Proteomes" id="UP000791440">
    <property type="component" value="Unassembled WGS sequence"/>
</dbReference>
<evidence type="ECO:0000256" key="3">
    <source>
        <dbReference type="ARBA" id="ARBA00023157"/>
    </source>
</evidence>